<organism evidence="2 3">
    <name type="scientific">Streptomyces halstedii</name>
    <dbReference type="NCBI Taxonomy" id="1944"/>
    <lineage>
        <taxon>Bacteria</taxon>
        <taxon>Bacillati</taxon>
        <taxon>Actinomycetota</taxon>
        <taxon>Actinomycetes</taxon>
        <taxon>Kitasatosporales</taxon>
        <taxon>Streptomycetaceae</taxon>
        <taxon>Streptomyces</taxon>
    </lineage>
</organism>
<accession>A0A6N9U1M1</accession>
<dbReference type="AlphaFoldDB" id="A0A6N9U1M1"/>
<dbReference type="Proteomes" id="UP000471293">
    <property type="component" value="Unassembled WGS sequence"/>
</dbReference>
<dbReference type="EMBL" id="JAAGLQ010000210">
    <property type="protein sequence ID" value="NEA15963.1"/>
    <property type="molecule type" value="Genomic_DNA"/>
</dbReference>
<evidence type="ECO:0000313" key="2">
    <source>
        <dbReference type="EMBL" id="NEA15963.1"/>
    </source>
</evidence>
<reference evidence="2 3" key="1">
    <citation type="submission" date="2020-01" db="EMBL/GenBank/DDBJ databases">
        <title>Insect and environment-associated Actinomycetes.</title>
        <authorList>
            <person name="Currrie C."/>
            <person name="Chevrette M."/>
            <person name="Carlson C."/>
            <person name="Stubbendieck R."/>
            <person name="Wendt-Pienkowski E."/>
        </authorList>
    </citation>
    <scope>NUCLEOTIDE SEQUENCE [LARGE SCALE GENOMIC DNA]</scope>
    <source>
        <strain evidence="2 3">SID11342</strain>
    </source>
</reference>
<evidence type="ECO:0000313" key="3">
    <source>
        <dbReference type="Proteomes" id="UP000471293"/>
    </source>
</evidence>
<sequence length="89" mass="8742">MGAVPVRAGADDGSGDPGVPGCDRDRGHPGAGPVLPARNRVPHDQAPGCAVSGPVAATGRGLLPSPALIAIRATRPAAPTPVELSVLRV</sequence>
<gene>
    <name evidence="2" type="ORF">G3I29_10580</name>
</gene>
<name>A0A6N9U1M1_STRHA</name>
<evidence type="ECO:0000256" key="1">
    <source>
        <dbReference type="SAM" id="MobiDB-lite"/>
    </source>
</evidence>
<feature type="region of interest" description="Disordered" evidence="1">
    <location>
        <begin position="1"/>
        <end position="51"/>
    </location>
</feature>
<protein>
    <submittedName>
        <fullName evidence="2">Uncharacterized protein</fullName>
    </submittedName>
</protein>
<proteinExistence type="predicted"/>
<comment type="caution">
    <text evidence="2">The sequence shown here is derived from an EMBL/GenBank/DDBJ whole genome shotgun (WGS) entry which is preliminary data.</text>
</comment>